<dbReference type="ExpressionAtlas" id="A0A317Y920">
    <property type="expression patterns" value="baseline and differential"/>
</dbReference>
<gene>
    <name evidence="1" type="ORF">Zm00014a_039018</name>
</gene>
<proteinExistence type="predicted"/>
<evidence type="ECO:0000313" key="1">
    <source>
        <dbReference type="EMBL" id="PWZ55158.1"/>
    </source>
</evidence>
<comment type="caution">
    <text evidence="1">The sequence shown here is derived from an EMBL/GenBank/DDBJ whole genome shotgun (WGS) entry which is preliminary data.</text>
</comment>
<accession>A0A317Y920</accession>
<organism evidence="1">
    <name type="scientific">Zea mays</name>
    <name type="common">Maize</name>
    <dbReference type="NCBI Taxonomy" id="4577"/>
    <lineage>
        <taxon>Eukaryota</taxon>
        <taxon>Viridiplantae</taxon>
        <taxon>Streptophyta</taxon>
        <taxon>Embryophyta</taxon>
        <taxon>Tracheophyta</taxon>
        <taxon>Spermatophyta</taxon>
        <taxon>Magnoliopsida</taxon>
        <taxon>Liliopsida</taxon>
        <taxon>Poales</taxon>
        <taxon>Poaceae</taxon>
        <taxon>PACMAD clade</taxon>
        <taxon>Panicoideae</taxon>
        <taxon>Andropogonodae</taxon>
        <taxon>Andropogoneae</taxon>
        <taxon>Tripsacinae</taxon>
        <taxon>Zea</taxon>
    </lineage>
</organism>
<dbReference type="EMBL" id="NCVQ01000001">
    <property type="protein sequence ID" value="PWZ55158.1"/>
    <property type="molecule type" value="Genomic_DNA"/>
</dbReference>
<protein>
    <submittedName>
        <fullName evidence="1">Uncharacterized protein</fullName>
    </submittedName>
</protein>
<dbReference type="Proteomes" id="UP000251960">
    <property type="component" value="Chromosome 1"/>
</dbReference>
<dbReference type="AlphaFoldDB" id="A0A317Y920"/>
<name>A0A317Y920_MAIZE</name>
<sequence>MAIGQHAPKIYATITILRATRAAMNIEFSKDILLDKLAKLSNMQMEAQLLNLLKRHDQEYNVDEISMNDKLTNCGHQITIMEYAGFPFPTVALKVYTSVLTSLFLWTCPRCKGYTKAFAGVMLNPRSISPYFDNAVMTKFTLHYQELGQHLPS</sequence>
<reference evidence="1" key="1">
    <citation type="journal article" date="2018" name="Nat. Genet.">
        <title>Extensive intraspecific gene order and gene structural variations between Mo17 and other maize genomes.</title>
        <authorList>
            <person name="Sun S."/>
            <person name="Zhou Y."/>
            <person name="Chen J."/>
            <person name="Shi J."/>
            <person name="Zhao H."/>
            <person name="Zhao H."/>
            <person name="Song W."/>
            <person name="Zhang M."/>
            <person name="Cui Y."/>
            <person name="Dong X."/>
            <person name="Liu H."/>
            <person name="Ma X."/>
            <person name="Jiao Y."/>
            <person name="Wang B."/>
            <person name="Wei X."/>
            <person name="Stein J.C."/>
            <person name="Glaubitz J.C."/>
            <person name="Lu F."/>
            <person name="Yu G."/>
            <person name="Liang C."/>
            <person name="Fengler K."/>
            <person name="Li B."/>
            <person name="Rafalski A."/>
            <person name="Schnable P.S."/>
            <person name="Ware D.H."/>
            <person name="Buckler E.S."/>
            <person name="Lai J."/>
        </authorList>
    </citation>
    <scope>NUCLEOTIDE SEQUENCE [LARGE SCALE GENOMIC DNA]</scope>
    <source>
        <tissue evidence="1">Seedling</tissue>
    </source>
</reference>